<dbReference type="EMBL" id="JARKIF010000002">
    <property type="protein sequence ID" value="KAJ7647970.1"/>
    <property type="molecule type" value="Genomic_DNA"/>
</dbReference>
<evidence type="ECO:0000256" key="1">
    <source>
        <dbReference type="SAM" id="MobiDB-lite"/>
    </source>
</evidence>
<gene>
    <name evidence="2" type="ORF">FB45DRAFT_1052367</name>
</gene>
<reference evidence="2" key="1">
    <citation type="submission" date="2023-03" db="EMBL/GenBank/DDBJ databases">
        <title>Massive genome expansion in bonnet fungi (Mycena s.s.) driven by repeated elements and novel gene families across ecological guilds.</title>
        <authorList>
            <consortium name="Lawrence Berkeley National Laboratory"/>
            <person name="Harder C.B."/>
            <person name="Miyauchi S."/>
            <person name="Viragh M."/>
            <person name="Kuo A."/>
            <person name="Thoen E."/>
            <person name="Andreopoulos B."/>
            <person name="Lu D."/>
            <person name="Skrede I."/>
            <person name="Drula E."/>
            <person name="Henrissat B."/>
            <person name="Morin E."/>
            <person name="Kohler A."/>
            <person name="Barry K."/>
            <person name="LaButti K."/>
            <person name="Morin E."/>
            <person name="Salamov A."/>
            <person name="Lipzen A."/>
            <person name="Mereny Z."/>
            <person name="Hegedus B."/>
            <person name="Baldrian P."/>
            <person name="Stursova M."/>
            <person name="Weitz H."/>
            <person name="Taylor A."/>
            <person name="Grigoriev I.V."/>
            <person name="Nagy L.G."/>
            <person name="Martin F."/>
            <person name="Kauserud H."/>
        </authorList>
    </citation>
    <scope>NUCLEOTIDE SEQUENCE</scope>
    <source>
        <strain evidence="2">9284</strain>
    </source>
</reference>
<keyword evidence="3" id="KW-1185">Reference proteome</keyword>
<evidence type="ECO:0000313" key="3">
    <source>
        <dbReference type="Proteomes" id="UP001221142"/>
    </source>
</evidence>
<sequence>MPELVVSPFSAASFSKQPPMLQVSDVLPVRSPRRLPCVGVRPSYPSPRLVLIHGIKKLHPLLSLLPPRLLTFSCTLATTTSTLGPGHFGFSTLNRVLSQRADPVLHRHPVNRACSVGQRMSTTPSLTSDPTYPVSSRIAPMVQYRVIILRIDWPVFYPRLHPHLLRDHLGLVPHQETDDSGLDLGRLLHLLPQPFFYGSLATTDPAFLRALRPELPAPRSPTRPPQVVHQSSSLFQPQPQPNHNHKTKRFSCRPRKPSYTSTLVLRSCLLASHRGREDGDGCFRGGDEAAKTVGQSSWRWRTGVMSG</sequence>
<feature type="compositionally biased region" description="Basic residues" evidence="1">
    <location>
        <begin position="243"/>
        <end position="253"/>
    </location>
</feature>
<dbReference type="Proteomes" id="UP001221142">
    <property type="component" value="Unassembled WGS sequence"/>
</dbReference>
<dbReference type="AlphaFoldDB" id="A0AAD7CGE3"/>
<protein>
    <submittedName>
        <fullName evidence="2">Uncharacterized protein</fullName>
    </submittedName>
</protein>
<proteinExistence type="predicted"/>
<organism evidence="2 3">
    <name type="scientific">Roridomyces roridus</name>
    <dbReference type="NCBI Taxonomy" id="1738132"/>
    <lineage>
        <taxon>Eukaryota</taxon>
        <taxon>Fungi</taxon>
        <taxon>Dikarya</taxon>
        <taxon>Basidiomycota</taxon>
        <taxon>Agaricomycotina</taxon>
        <taxon>Agaricomycetes</taxon>
        <taxon>Agaricomycetidae</taxon>
        <taxon>Agaricales</taxon>
        <taxon>Marasmiineae</taxon>
        <taxon>Mycenaceae</taxon>
        <taxon>Roridomyces</taxon>
    </lineage>
</organism>
<feature type="region of interest" description="Disordered" evidence="1">
    <location>
        <begin position="214"/>
        <end position="253"/>
    </location>
</feature>
<comment type="caution">
    <text evidence="2">The sequence shown here is derived from an EMBL/GenBank/DDBJ whole genome shotgun (WGS) entry which is preliminary data.</text>
</comment>
<evidence type="ECO:0000313" key="2">
    <source>
        <dbReference type="EMBL" id="KAJ7647970.1"/>
    </source>
</evidence>
<name>A0AAD7CGE3_9AGAR</name>
<accession>A0AAD7CGE3</accession>
<feature type="compositionally biased region" description="Pro residues" evidence="1">
    <location>
        <begin position="215"/>
        <end position="224"/>
    </location>
</feature>